<evidence type="ECO:0000313" key="4">
    <source>
        <dbReference type="Proteomes" id="UP001175227"/>
    </source>
</evidence>
<sequence length="411" mass="47236">MTYSHMSRPKKYHTQEARLQAIRENSNRYYTKHRHDISARRKLAYQTKSSHHVGPETAPKVPPPPDPFPKFNAEVLKILQQFEDFLVGKTPSDYVKSLLRCYFKDSSRRQGEIGLFVEPLDVLYKMQEAHRSISMQALQADGPSKRQKRLDCAGNGIGTLISWLEDIWRAGIDGSLPASLPSAVKNTAVAFGAVSGYAFLVELIDSIGMKFERARLRSSKNDQQADNIGMLEIPGVAATTTSVVCYSTPLGTFHSDHLKRSKSPRVGNITKEQREFLRPYIAYYRRLKDRAREHPKPYSIFQSRLWLLWKDRFRSQLQPPDLADKSAREHWYTCRQKDLAAIIRILEMWEPFYTAGHVREIAQRARVKAKVAKAAKKRDSRREVVSGEQIRRSERMPKPRKLVDNAEGDLL</sequence>
<dbReference type="EMBL" id="JAUEPR010000010">
    <property type="protein sequence ID" value="KAK0480386.1"/>
    <property type="molecule type" value="Genomic_DNA"/>
</dbReference>
<accession>A0AA39TCQ1</accession>
<feature type="compositionally biased region" description="Basic and acidic residues" evidence="1">
    <location>
        <begin position="380"/>
        <end position="404"/>
    </location>
</feature>
<dbReference type="Proteomes" id="UP001175227">
    <property type="component" value="Unassembled WGS sequence"/>
</dbReference>
<keyword evidence="4" id="KW-1185">Reference proteome</keyword>
<feature type="region of interest" description="Disordered" evidence="1">
    <location>
        <begin position="378"/>
        <end position="411"/>
    </location>
</feature>
<reference evidence="3" key="1">
    <citation type="submission" date="2023-06" db="EMBL/GenBank/DDBJ databases">
        <authorList>
            <consortium name="Lawrence Berkeley National Laboratory"/>
            <person name="Ahrendt S."/>
            <person name="Sahu N."/>
            <person name="Indic B."/>
            <person name="Wong-Bajracharya J."/>
            <person name="Merenyi Z."/>
            <person name="Ke H.-M."/>
            <person name="Monk M."/>
            <person name="Kocsube S."/>
            <person name="Drula E."/>
            <person name="Lipzen A."/>
            <person name="Balint B."/>
            <person name="Henrissat B."/>
            <person name="Andreopoulos B."/>
            <person name="Martin F.M."/>
            <person name="Harder C.B."/>
            <person name="Rigling D."/>
            <person name="Ford K.L."/>
            <person name="Foster G.D."/>
            <person name="Pangilinan J."/>
            <person name="Papanicolaou A."/>
            <person name="Barry K."/>
            <person name="LaButti K."/>
            <person name="Viragh M."/>
            <person name="Koriabine M."/>
            <person name="Yan M."/>
            <person name="Riley R."/>
            <person name="Champramary S."/>
            <person name="Plett K.L."/>
            <person name="Tsai I.J."/>
            <person name="Slot J."/>
            <person name="Sipos G."/>
            <person name="Plett J."/>
            <person name="Nagy L.G."/>
            <person name="Grigoriev I.V."/>
        </authorList>
    </citation>
    <scope>NUCLEOTIDE SEQUENCE</scope>
    <source>
        <strain evidence="3">ICMP 16352</strain>
    </source>
</reference>
<evidence type="ECO:0000313" key="3">
    <source>
        <dbReference type="EMBL" id="KAK0480386.1"/>
    </source>
</evidence>
<protein>
    <submittedName>
        <fullName evidence="3">Uncharacterized protein</fullName>
    </submittedName>
</protein>
<organism evidence="3 4">
    <name type="scientific">Armillaria novae-zelandiae</name>
    <dbReference type="NCBI Taxonomy" id="153914"/>
    <lineage>
        <taxon>Eukaryota</taxon>
        <taxon>Fungi</taxon>
        <taxon>Dikarya</taxon>
        <taxon>Basidiomycota</taxon>
        <taxon>Agaricomycotina</taxon>
        <taxon>Agaricomycetes</taxon>
        <taxon>Agaricomycetidae</taxon>
        <taxon>Agaricales</taxon>
        <taxon>Marasmiineae</taxon>
        <taxon>Physalacriaceae</taxon>
        <taxon>Armillaria</taxon>
    </lineage>
</organism>
<comment type="caution">
    <text evidence="3">The sequence shown here is derived from an EMBL/GenBank/DDBJ whole genome shotgun (WGS) entry which is preliminary data.</text>
</comment>
<evidence type="ECO:0000256" key="1">
    <source>
        <dbReference type="SAM" id="MobiDB-lite"/>
    </source>
</evidence>
<gene>
    <name evidence="3" type="ORF">IW261DRAFT_1419580</name>
    <name evidence="2" type="ORF">IW261DRAFT_1427435</name>
</gene>
<dbReference type="EMBL" id="JAUEPR010000101">
    <property type="protein sequence ID" value="KAK0464119.1"/>
    <property type="molecule type" value="Genomic_DNA"/>
</dbReference>
<proteinExistence type="predicted"/>
<evidence type="ECO:0000313" key="2">
    <source>
        <dbReference type="EMBL" id="KAK0464119.1"/>
    </source>
</evidence>
<name>A0AA39TCQ1_9AGAR</name>
<dbReference type="AlphaFoldDB" id="A0AA39TCQ1"/>